<keyword evidence="2" id="KW-1185">Reference proteome</keyword>
<dbReference type="RefSeq" id="WP_073597833.1">
    <property type="nucleotide sequence ID" value="NZ_MRCB01000001.1"/>
</dbReference>
<dbReference type="AlphaFoldDB" id="A0A1U7HSZ6"/>
<dbReference type="OrthoDB" id="528010at2"/>
<organism evidence="1 2">
    <name type="scientific">Hydrococcus rivularis NIES-593</name>
    <dbReference type="NCBI Taxonomy" id="1921803"/>
    <lineage>
        <taxon>Bacteria</taxon>
        <taxon>Bacillati</taxon>
        <taxon>Cyanobacteriota</taxon>
        <taxon>Cyanophyceae</taxon>
        <taxon>Pleurocapsales</taxon>
        <taxon>Hydrococcaceae</taxon>
        <taxon>Hydrococcus</taxon>
    </lineage>
</organism>
<protein>
    <submittedName>
        <fullName evidence="1">Uncharacterized protein</fullName>
    </submittedName>
</protein>
<evidence type="ECO:0000313" key="2">
    <source>
        <dbReference type="Proteomes" id="UP000186868"/>
    </source>
</evidence>
<sequence length="218" mass="24755">MFKKLLIIFLLAIVGGFAAGFYYWRQFAAVPYWYKNQSTNIKNERLEITNQIQRSSDSGNNLTLQLNREDLNQLLAKKISENSQSSQLLQSAKSIKANLDNDTLEIGGVFNPSEISEDSLDETQKAILDKTIQTFPQLKDLDIYVGIVGQPKFENGRLTLDKDSKLKVGKLTFSIDEIAPKFGLSPDKLDRYLEQELAKLNIQGIQIENDKMMIKMSQ</sequence>
<dbReference type="STRING" id="1921803.NIES593_01210"/>
<reference evidence="1 2" key="1">
    <citation type="submission" date="2016-11" db="EMBL/GenBank/DDBJ databases">
        <title>Draft Genome Sequences of Nine Cyanobacterial Strains from Diverse Habitats.</title>
        <authorList>
            <person name="Zhu T."/>
            <person name="Hou S."/>
            <person name="Lu X."/>
            <person name="Hess W.R."/>
        </authorList>
    </citation>
    <scope>NUCLEOTIDE SEQUENCE [LARGE SCALE GENOMIC DNA]</scope>
    <source>
        <strain evidence="1 2">NIES-593</strain>
    </source>
</reference>
<evidence type="ECO:0000313" key="1">
    <source>
        <dbReference type="EMBL" id="OKH26697.1"/>
    </source>
</evidence>
<dbReference type="Proteomes" id="UP000186868">
    <property type="component" value="Unassembled WGS sequence"/>
</dbReference>
<comment type="caution">
    <text evidence="1">The sequence shown here is derived from an EMBL/GenBank/DDBJ whole genome shotgun (WGS) entry which is preliminary data.</text>
</comment>
<accession>A0A1U7HSZ6</accession>
<name>A0A1U7HSZ6_9CYAN</name>
<proteinExistence type="predicted"/>
<dbReference type="EMBL" id="MRCB01000001">
    <property type="protein sequence ID" value="OKH26697.1"/>
    <property type="molecule type" value="Genomic_DNA"/>
</dbReference>
<gene>
    <name evidence="1" type="ORF">NIES593_01210</name>
</gene>